<accession>A0AAD4HQ62</accession>
<comment type="caution">
    <text evidence="3">The sequence shown here is derived from an EMBL/GenBank/DDBJ whole genome shotgun (WGS) entry which is preliminary data.</text>
</comment>
<feature type="transmembrane region" description="Helical" evidence="1">
    <location>
        <begin position="14"/>
        <end position="35"/>
    </location>
</feature>
<feature type="transmembrane region" description="Helical" evidence="1">
    <location>
        <begin position="122"/>
        <end position="146"/>
    </location>
</feature>
<evidence type="ECO:0000313" key="4">
    <source>
        <dbReference type="Proteomes" id="UP001195769"/>
    </source>
</evidence>
<dbReference type="InterPro" id="IPR045339">
    <property type="entry name" value="DUF6534"/>
</dbReference>
<gene>
    <name evidence="3" type="ORF">F5891DRAFT_102001</name>
</gene>
<dbReference type="EMBL" id="JABBWK010000013">
    <property type="protein sequence ID" value="KAG1903449.1"/>
    <property type="molecule type" value="Genomic_DNA"/>
</dbReference>
<evidence type="ECO:0000259" key="2">
    <source>
        <dbReference type="Pfam" id="PF20152"/>
    </source>
</evidence>
<dbReference type="PANTHER" id="PTHR40465:SF1">
    <property type="entry name" value="DUF6534 DOMAIN-CONTAINING PROTEIN"/>
    <property type="match status" value="1"/>
</dbReference>
<keyword evidence="1" id="KW-0472">Membrane</keyword>
<organism evidence="3 4">
    <name type="scientific">Suillus fuscotomentosus</name>
    <dbReference type="NCBI Taxonomy" id="1912939"/>
    <lineage>
        <taxon>Eukaryota</taxon>
        <taxon>Fungi</taxon>
        <taxon>Dikarya</taxon>
        <taxon>Basidiomycota</taxon>
        <taxon>Agaricomycotina</taxon>
        <taxon>Agaricomycetes</taxon>
        <taxon>Agaricomycetidae</taxon>
        <taxon>Boletales</taxon>
        <taxon>Suillineae</taxon>
        <taxon>Suillaceae</taxon>
        <taxon>Suillus</taxon>
    </lineage>
</organism>
<dbReference type="GeneID" id="64655407"/>
<keyword evidence="1" id="KW-0812">Transmembrane</keyword>
<reference evidence="3" key="1">
    <citation type="journal article" date="2020" name="New Phytol.">
        <title>Comparative genomics reveals dynamic genome evolution in host specialist ectomycorrhizal fungi.</title>
        <authorList>
            <person name="Lofgren L.A."/>
            <person name="Nguyen N.H."/>
            <person name="Vilgalys R."/>
            <person name="Ruytinx J."/>
            <person name="Liao H.L."/>
            <person name="Branco S."/>
            <person name="Kuo A."/>
            <person name="LaButti K."/>
            <person name="Lipzen A."/>
            <person name="Andreopoulos W."/>
            <person name="Pangilinan J."/>
            <person name="Riley R."/>
            <person name="Hundley H."/>
            <person name="Na H."/>
            <person name="Barry K."/>
            <person name="Grigoriev I.V."/>
            <person name="Stajich J.E."/>
            <person name="Kennedy P.G."/>
        </authorList>
    </citation>
    <scope>NUCLEOTIDE SEQUENCE</scope>
    <source>
        <strain evidence="3">FC203</strain>
    </source>
</reference>
<feature type="transmembrane region" description="Helical" evidence="1">
    <location>
        <begin position="47"/>
        <end position="70"/>
    </location>
</feature>
<feature type="domain" description="DUF6534" evidence="2">
    <location>
        <begin position="166"/>
        <end position="275"/>
    </location>
</feature>
<dbReference type="Proteomes" id="UP001195769">
    <property type="component" value="Unassembled WGS sequence"/>
</dbReference>
<keyword evidence="4" id="KW-1185">Reference proteome</keyword>
<evidence type="ECO:0000256" key="1">
    <source>
        <dbReference type="SAM" id="Phobius"/>
    </source>
</evidence>
<dbReference type="Pfam" id="PF20152">
    <property type="entry name" value="DUF6534"/>
    <property type="match status" value="1"/>
</dbReference>
<protein>
    <recommendedName>
        <fullName evidence="2">DUF6534 domain-containing protein</fullName>
    </recommendedName>
</protein>
<proteinExistence type="predicted"/>
<dbReference type="RefSeq" id="XP_041229024.1">
    <property type="nucleotide sequence ID" value="XM_041361109.1"/>
</dbReference>
<keyword evidence="1" id="KW-1133">Transmembrane helix</keyword>
<evidence type="ECO:0000313" key="3">
    <source>
        <dbReference type="EMBL" id="KAG1903449.1"/>
    </source>
</evidence>
<feature type="transmembrane region" description="Helical" evidence="1">
    <location>
        <begin position="158"/>
        <end position="180"/>
    </location>
</feature>
<name>A0AAD4HQ62_9AGAM</name>
<feature type="transmembrane region" description="Helical" evidence="1">
    <location>
        <begin position="90"/>
        <end position="110"/>
    </location>
</feature>
<feature type="transmembrane region" description="Helical" evidence="1">
    <location>
        <begin position="200"/>
        <end position="222"/>
    </location>
</feature>
<sequence>MAPNSIEVMWGPGLIGFIIATVFYGISFGQYMFYLRSFPQDSKRLKLFIMTVFLFETIHQFAMMAIYWSILISCRRSTSLECMTKFPWQMLLGLFMSYSVIFFVQCFYAYRVWTITGNNHWVTGIICVLATTSFVCGMIVSGLGVYTRSPEALFSTKWSPIGSFISALCDSVITVSIWLFMRPARTGNVRRKSRNYVNDIMWVFINMGLFSCIVAISVTVLVSDCHLCLQDGGSRLSQYMFQDGLIGQFYTAAPGAVVGKSYVNSMMTVLNARKSIREREQCGYNLTELPTIPTIR</sequence>
<dbReference type="PANTHER" id="PTHR40465">
    <property type="entry name" value="CHROMOSOME 1, WHOLE GENOME SHOTGUN SEQUENCE"/>
    <property type="match status" value="1"/>
</dbReference>
<dbReference type="AlphaFoldDB" id="A0AAD4HQ62"/>